<reference evidence="2 3" key="1">
    <citation type="journal article" date="2014" name="PLoS Genet.">
        <title>Hidden diversity in honey bee gut symbionts detected by single-cell genomics.</title>
        <authorList>
            <person name="Engel P."/>
            <person name="Stepanauskas R."/>
            <person name="Moran N."/>
        </authorList>
    </citation>
    <scope>NUCLEOTIDE SEQUENCE [LARGE SCALE GENOMIC DNA]</scope>
    <source>
        <strain evidence="2 3">SCGC AB-598-J21</strain>
    </source>
</reference>
<gene>
    <name evidence="2" type="ORF">SASC598J21_007240</name>
</gene>
<feature type="signal peptide" evidence="1">
    <location>
        <begin position="1"/>
        <end position="22"/>
    </location>
</feature>
<dbReference type="Proteomes" id="UP000027644">
    <property type="component" value="Unassembled WGS sequence"/>
</dbReference>
<evidence type="ECO:0000313" key="2">
    <source>
        <dbReference type="EMBL" id="KEQ01495.1"/>
    </source>
</evidence>
<accession>A0A074VGB1</accession>
<sequence>MNILKLLLLTVTIGLQFNPVLAASHKNFADNNEFDDADKILAQMYHQQQQIEKEIDRLSASVIQDDNQVKLFKNCKQPECHQYSETTSFRIDPNQNFTYQNQISKDGKSKSVTRKGKITQHNGRKTLILNNANSQPDVYLQQ</sequence>
<comment type="caution">
    <text evidence="2">The sequence shown here is derived from an EMBL/GenBank/DDBJ whole genome shotgun (WGS) entry which is preliminary data.</text>
</comment>
<evidence type="ECO:0000256" key="1">
    <source>
        <dbReference type="SAM" id="SignalP"/>
    </source>
</evidence>
<keyword evidence="1" id="KW-0732">Signal</keyword>
<dbReference type="AlphaFoldDB" id="A0A074VGB1"/>
<name>A0A074VGB1_9NEIS</name>
<feature type="chain" id="PRO_5001700678" evidence="1">
    <location>
        <begin position="23"/>
        <end position="142"/>
    </location>
</feature>
<organism evidence="2 3">
    <name type="scientific">Snodgrassella alvi SCGC AB-598-J21</name>
    <dbReference type="NCBI Taxonomy" id="1385367"/>
    <lineage>
        <taxon>Bacteria</taxon>
        <taxon>Pseudomonadati</taxon>
        <taxon>Pseudomonadota</taxon>
        <taxon>Betaproteobacteria</taxon>
        <taxon>Neisseriales</taxon>
        <taxon>Neisseriaceae</taxon>
        <taxon>Snodgrassella</taxon>
    </lineage>
</organism>
<proteinExistence type="predicted"/>
<evidence type="ECO:0000313" key="3">
    <source>
        <dbReference type="Proteomes" id="UP000027644"/>
    </source>
</evidence>
<protein>
    <submittedName>
        <fullName evidence="2">GDP/GTP exchange factor Sec2p</fullName>
    </submittedName>
</protein>
<dbReference type="EMBL" id="AVQL01000411">
    <property type="protein sequence ID" value="KEQ01495.1"/>
    <property type="molecule type" value="Genomic_DNA"/>
</dbReference>